<evidence type="ECO:0000259" key="8">
    <source>
        <dbReference type="Pfam" id="PF16363"/>
    </source>
</evidence>
<sequence length="356" mass="39732">MNTYFVTGGSGFIGSAFVLSLLKNNDCKVVNLDKLTYAGNPDNLASLENDPRYIFHQGDICDSAALNELLKKYQPRFVVNFAAESHVDRSIDSPEEFIQTNVLGTFQLLNASRNYWKQLSGADRDAFRFLHISTDEVYGALGAEGYFTEQTPYAPNSPYAASKASSDHLVRSYFKTYGLPTLTTNCSNNYGPRQFPEKLLPLMIHNCATGKALPVYGKGQNVRDWLYVDDHCRALSLTLESGRPGEVYNIGGSSEMTNLDTVKRICAIMDELLPDSPHAPHESLITFVSDRPGHDLRYAIDASKIKTELGWEPIEDFESGLRKTVQWYLDNPEWVARALSGEYRGERLGLNSQVSG</sequence>
<comment type="similarity">
    <text evidence="3 7">Belongs to the NAD(P)-dependent epimerase/dehydratase family. dTDP-glucose dehydratase subfamily.</text>
</comment>
<dbReference type="EMBL" id="CP048620">
    <property type="protein sequence ID" value="QPJ65348.1"/>
    <property type="molecule type" value="Genomic_DNA"/>
</dbReference>
<evidence type="ECO:0000256" key="3">
    <source>
        <dbReference type="ARBA" id="ARBA00008178"/>
    </source>
</evidence>
<dbReference type="InterPro" id="IPR036291">
    <property type="entry name" value="NAD(P)-bd_dom_sf"/>
</dbReference>
<dbReference type="SUPFAM" id="SSF51735">
    <property type="entry name" value="NAD(P)-binding Rossmann-fold domains"/>
    <property type="match status" value="1"/>
</dbReference>
<evidence type="ECO:0000256" key="2">
    <source>
        <dbReference type="ARBA" id="ARBA00001911"/>
    </source>
</evidence>
<dbReference type="Gene3D" id="3.40.50.720">
    <property type="entry name" value="NAD(P)-binding Rossmann-like Domain"/>
    <property type="match status" value="1"/>
</dbReference>
<dbReference type="NCBIfam" id="TIGR01181">
    <property type="entry name" value="dTDP_gluc_dehyt"/>
    <property type="match status" value="1"/>
</dbReference>
<dbReference type="InterPro" id="IPR005888">
    <property type="entry name" value="dTDP_Gluc_deHydtase"/>
</dbReference>
<comment type="catalytic activity">
    <reaction evidence="1 7">
        <text>dTDP-alpha-D-glucose = dTDP-4-dehydro-6-deoxy-alpha-D-glucose + H2O</text>
        <dbReference type="Rhea" id="RHEA:17221"/>
        <dbReference type="ChEBI" id="CHEBI:15377"/>
        <dbReference type="ChEBI" id="CHEBI:57477"/>
        <dbReference type="ChEBI" id="CHEBI:57649"/>
        <dbReference type="EC" id="4.2.1.46"/>
    </reaction>
</comment>
<proteinExistence type="inferred from homology"/>
<dbReference type="Gene3D" id="3.90.25.10">
    <property type="entry name" value="UDP-galactose 4-epimerase, domain 1"/>
    <property type="match status" value="1"/>
</dbReference>
<evidence type="ECO:0000256" key="5">
    <source>
        <dbReference type="ARBA" id="ARBA00023027"/>
    </source>
</evidence>
<dbReference type="EC" id="4.2.1.46" evidence="4 7"/>
<name>A0A7T0C2J2_9BACT</name>
<evidence type="ECO:0000313" key="10">
    <source>
        <dbReference type="Proteomes" id="UP000594464"/>
    </source>
</evidence>
<dbReference type="PANTHER" id="PTHR43000">
    <property type="entry name" value="DTDP-D-GLUCOSE 4,6-DEHYDRATASE-RELATED"/>
    <property type="match status" value="1"/>
</dbReference>
<dbReference type="AlphaFoldDB" id="A0A7T0C2J2"/>
<accession>A0A7T0C2J2</accession>
<dbReference type="KEGG" id="nva:G3M78_08070"/>
<dbReference type="InterPro" id="IPR016040">
    <property type="entry name" value="NAD(P)-bd_dom"/>
</dbReference>
<organism evidence="9 10">
    <name type="scientific">Candidatus Nitrohelix vancouverensis</name>
    <dbReference type="NCBI Taxonomy" id="2705534"/>
    <lineage>
        <taxon>Bacteria</taxon>
        <taxon>Pseudomonadati</taxon>
        <taxon>Nitrospinota/Tectimicrobiota group</taxon>
        <taxon>Nitrospinota</taxon>
        <taxon>Nitrospinia</taxon>
        <taxon>Nitrospinales</taxon>
        <taxon>Nitrospinaceae</taxon>
        <taxon>Candidatus Nitrohelix</taxon>
    </lineage>
</organism>
<dbReference type="Pfam" id="PF16363">
    <property type="entry name" value="GDP_Man_Dehyd"/>
    <property type="match status" value="1"/>
</dbReference>
<evidence type="ECO:0000256" key="4">
    <source>
        <dbReference type="ARBA" id="ARBA00011990"/>
    </source>
</evidence>
<keyword evidence="6 7" id="KW-0456">Lyase</keyword>
<evidence type="ECO:0000256" key="6">
    <source>
        <dbReference type="ARBA" id="ARBA00023239"/>
    </source>
</evidence>
<reference evidence="10" key="1">
    <citation type="submission" date="2020-02" db="EMBL/GenBank/DDBJ databases">
        <title>Genomic and physiological characterization of two novel Nitrospinaceae genera.</title>
        <authorList>
            <person name="Mueller A.J."/>
            <person name="Jung M.-Y."/>
            <person name="Strachan C.R."/>
            <person name="Herbold C.W."/>
            <person name="Kirkegaard R.H."/>
            <person name="Daims H."/>
        </authorList>
    </citation>
    <scope>NUCLEOTIDE SEQUENCE [LARGE SCALE GENOMIC DNA]</scope>
</reference>
<protein>
    <recommendedName>
        <fullName evidence="4 7">dTDP-glucose 4,6-dehydratase</fullName>
        <ecNumber evidence="4 7">4.2.1.46</ecNumber>
    </recommendedName>
</protein>
<comment type="cofactor">
    <cofactor evidence="2 7">
        <name>NAD(+)</name>
        <dbReference type="ChEBI" id="CHEBI:57540"/>
    </cofactor>
</comment>
<dbReference type="Proteomes" id="UP000594464">
    <property type="component" value="Chromosome"/>
</dbReference>
<evidence type="ECO:0000256" key="1">
    <source>
        <dbReference type="ARBA" id="ARBA00001539"/>
    </source>
</evidence>
<dbReference type="GO" id="GO:0009225">
    <property type="term" value="P:nucleotide-sugar metabolic process"/>
    <property type="evidence" value="ECO:0007669"/>
    <property type="project" value="InterPro"/>
</dbReference>
<dbReference type="GO" id="GO:0008460">
    <property type="term" value="F:dTDP-glucose 4,6-dehydratase activity"/>
    <property type="evidence" value="ECO:0007669"/>
    <property type="project" value="UniProtKB-EC"/>
</dbReference>
<feature type="domain" description="NAD(P)-binding" evidence="8">
    <location>
        <begin position="5"/>
        <end position="324"/>
    </location>
</feature>
<evidence type="ECO:0000256" key="7">
    <source>
        <dbReference type="RuleBase" id="RU004473"/>
    </source>
</evidence>
<evidence type="ECO:0000313" key="9">
    <source>
        <dbReference type="EMBL" id="QPJ65348.1"/>
    </source>
</evidence>
<gene>
    <name evidence="9" type="primary">rfbB</name>
    <name evidence="9" type="ORF">G3M78_08070</name>
</gene>
<keyword evidence="5" id="KW-0520">NAD</keyword>
<dbReference type="CDD" id="cd05246">
    <property type="entry name" value="dTDP_GD_SDR_e"/>
    <property type="match status" value="1"/>
</dbReference>